<feature type="compositionally biased region" description="Polar residues" evidence="13">
    <location>
        <begin position="1931"/>
        <end position="1955"/>
    </location>
</feature>
<feature type="domain" description="Protein kinase" evidence="14">
    <location>
        <begin position="221"/>
        <end position="479"/>
    </location>
</feature>
<keyword evidence="10" id="KW-0067">ATP-binding</keyword>
<evidence type="ECO:0000256" key="9">
    <source>
        <dbReference type="ARBA" id="ARBA00022777"/>
    </source>
</evidence>
<evidence type="ECO:0000313" key="16">
    <source>
        <dbReference type="RefSeq" id="XP_004773782.1"/>
    </source>
</evidence>
<dbReference type="InterPro" id="IPR050588">
    <property type="entry name" value="WNK_Ser-Thr_kinase"/>
</dbReference>
<dbReference type="Gene3D" id="1.10.510.10">
    <property type="entry name" value="Transferase(Phosphotransferase) domain 1"/>
    <property type="match status" value="1"/>
</dbReference>
<feature type="compositionally biased region" description="Low complexity" evidence="13">
    <location>
        <begin position="10"/>
        <end position="19"/>
    </location>
</feature>
<feature type="compositionally biased region" description="Polar residues" evidence="13">
    <location>
        <begin position="1985"/>
        <end position="2000"/>
    </location>
</feature>
<feature type="compositionally biased region" description="Basic and acidic residues" evidence="13">
    <location>
        <begin position="572"/>
        <end position="588"/>
    </location>
</feature>
<feature type="compositionally biased region" description="Polar residues" evidence="13">
    <location>
        <begin position="831"/>
        <end position="841"/>
    </location>
</feature>
<feature type="compositionally biased region" description="Low complexity" evidence="13">
    <location>
        <begin position="1186"/>
        <end position="1207"/>
    </location>
</feature>
<dbReference type="CDD" id="cd14030">
    <property type="entry name" value="STKc_WNK1"/>
    <property type="match status" value="1"/>
</dbReference>
<feature type="compositionally biased region" description="Basic residues" evidence="13">
    <location>
        <begin position="1878"/>
        <end position="1890"/>
    </location>
</feature>
<dbReference type="CTD" id="65125"/>
<dbReference type="InterPro" id="IPR056865">
    <property type="entry name" value="CCTL2_WNK"/>
</dbReference>
<dbReference type="InterPro" id="IPR011009">
    <property type="entry name" value="Kinase-like_dom_sf"/>
</dbReference>
<comment type="catalytic activity">
    <reaction evidence="12">
        <text>L-seryl-[protein] + ATP = O-phospho-L-seryl-[protein] + ADP + H(+)</text>
        <dbReference type="Rhea" id="RHEA:17989"/>
        <dbReference type="Rhea" id="RHEA-COMP:9863"/>
        <dbReference type="Rhea" id="RHEA-COMP:11604"/>
        <dbReference type="ChEBI" id="CHEBI:15378"/>
        <dbReference type="ChEBI" id="CHEBI:29999"/>
        <dbReference type="ChEBI" id="CHEBI:30616"/>
        <dbReference type="ChEBI" id="CHEBI:83421"/>
        <dbReference type="ChEBI" id="CHEBI:456216"/>
        <dbReference type="EC" id="2.7.11.1"/>
    </reaction>
</comment>
<feature type="compositionally biased region" description="Polar residues" evidence="13">
    <location>
        <begin position="589"/>
        <end position="612"/>
    </location>
</feature>
<dbReference type="Proteomes" id="UP000000715">
    <property type="component" value="Unplaced"/>
</dbReference>
<feature type="region of interest" description="Disordered" evidence="13">
    <location>
        <begin position="1"/>
        <end position="82"/>
    </location>
</feature>
<evidence type="ECO:0000256" key="5">
    <source>
        <dbReference type="ARBA" id="ARBA00022527"/>
    </source>
</evidence>
<feature type="region of interest" description="Disordered" evidence="13">
    <location>
        <begin position="824"/>
        <end position="869"/>
    </location>
</feature>
<dbReference type="FunFam" id="3.10.20.90:FF:000012">
    <property type="entry name" value="Serine/threonine-protein kinase WNK1 isoform 2"/>
    <property type="match status" value="1"/>
</dbReference>
<comment type="subcellular location">
    <subcellularLocation>
        <location evidence="2">Cytoplasm</location>
    </subcellularLocation>
</comment>
<feature type="region of interest" description="Disordered" evidence="13">
    <location>
        <begin position="1753"/>
        <end position="1825"/>
    </location>
</feature>
<feature type="region of interest" description="Disordered" evidence="13">
    <location>
        <begin position="1627"/>
        <end position="1704"/>
    </location>
</feature>
<feature type="region of interest" description="Disordered" evidence="13">
    <location>
        <begin position="1518"/>
        <end position="1545"/>
    </location>
</feature>
<name>A0A8U0T567_MUSPF</name>
<feature type="region of interest" description="Disordered" evidence="13">
    <location>
        <begin position="1721"/>
        <end position="1741"/>
    </location>
</feature>
<evidence type="ECO:0000256" key="10">
    <source>
        <dbReference type="ARBA" id="ARBA00022840"/>
    </source>
</evidence>
<evidence type="ECO:0000256" key="11">
    <source>
        <dbReference type="ARBA" id="ARBA00047899"/>
    </source>
</evidence>
<sequence>MSGGAAEKQSSTPSALFLSPPAPSAKNGSSSDSSVGEKLGSAASDAGTGRTEEYRRRRHTMDKDSRGAAATTTTTEHRFFRRSVICDSNATALELPGLPLPLPQPTASAVAPQSTPPEPHREETLTATAAAQVAQLPPASAAPGEPAGAGPAAATAPGSTSRDRQVSPPNHVGSKEEPPSARSGSGGSSAKEPQEERSQQQDDIEELETKAVGMSNDGRFLKFDIEIGRGSFKTVYKGLDTETTVEVAWCELQDRKLTKSERQRFKEEAEMLKGLQHPNIVRFYDSWESTVKGKKCIVLVTELMTSGTLKTYLKRFKVMKIKVLRSWCRQILKGLQFLHTRTPPIIHRDLKCDNIFITGPTGSVKIGDLGLATLKRASFAKSVIGTPEFMAPEMYEEKYDESVDVYAFGMCMLEMATSEYPYSECQNAAQIYRRVTSGVKPASFDKVAIPEVKEIIEGCIRQNKDERYSIKDLLNHAFFQEETGVRVELAEEDDGEKIAIKLWLRIEDIKKLKGKYKDNEAIEFSFDLERDVPEDVAQEMVESGYVCEGDHKTMAKAIKDRVSLIKRKREQRQLVREEQEKRKQEENSLKQQVEQQSSTSQPGVKQIPSASTGMPPASTTSASVSTQVEPEEPEADQHQQLQYQQTSISVLSDGTVDSGQGSSVFTESRVSSQQTVSYGSQHEQAHSTGTLPGHTASVVQAQSQPHGVYPPSSVAQGQSQGQPSSSSLTGVPSSLPIQHSQQQGVQQTAPPQQTVQYSLSQTSASSEATTAQPVSQSQAPQVLPQVSAGKQSTQGVSQVAPPEPVPVAQAQPTTLVSSIDSAHSDVASGMSDGNENVPSSSGRHEGRTTKRHYRKSVRSRSRHEKTSRPKLRILNVSNKGDRVVECQLETHNRKMVTFKFDLDGDNPEEIATIMVNNDFILAMERESFVDQVREIIEKADEMLSEDVSVEPEGDQGLESLQGKDDYGFAGSQKLEGEFKQPIPASSMPQQIGVPTSSLTQVVHSAGRRFIVSPVPESRLRESKVFTSEISDTVAASTSHGAGMNLSHSASSLSLQQAFSELRHAQMTEGPNTAPPNFSHTGPTFPVVPPSMSSTAGVPTTAAATLSVSVPANSSPLTDISTSVIPSEIPVTTETGIGGVATCTGVIPSSGPPVPPVSESPVFSTVVSSIAVPTVVSISATSQPVQAPTSGSTVSSVGTLPSTPVSTTSASAVGSAAALGAKPPPVLSQQVASSATGAATLTSIPATTPFPSIAPQPSLQLSSSTSAPTLAETVVVSAHSLDKTSQSSTTGLALSLSAPSSSTPGAGLSSSVSQTGGVHPLVTPSAIASTPALPQAAGPTSTPLLPQVPSIPPLVQPVASVPAVQQTLIHSQPQPALLPNQPHTHCPEIDPDSQPKAPGIDDIKTLEEKLRSLFSEHSSSGAQHASVSLETSLVVETTVTPGIPTTAVAPSKLMTSTTSTCLPPTSLPLGTTGLSVLPVVTPGQVSTPVSYVSAPVSTTPGVKAGTAPLKPPLIKAPVLPGGTELPAGTPPSEQLPPFPGPSVTQSQQPLEDLDAQLRRTLSPETIAVTSTVGPVSVVAPTAVTEAGAQPQKDVSQIAEGPVLATSSGTGVFKMGRFQVSVAMDDVQKEGKNKSEETKSVHFESSTSESSVLSSSSPESTLVKTEPNGITIHGVSSDMPDSAHKTPASEAKSETGQPTKVGRFQVTTTANKVGRFSVSRTEDKITEAKKEEPTASPPFMDLEQGVLPAVIPKKEKPELSEPSHLNGPSSDLEAAFLSRDVDDGSGSPHSPHQLSSKSLPIQNLSQSLSNSFNSSYMSSDNESDIEDEDLKLELRRLREKHLKEIQDLQSRQKHEIESLYTKLGKVPPAVIIPPAAPLSGRRRRPTKTKGSKSSRSSSLGNKSPQLSGNLSGQSAASVLHPQQTLHPPGNIPETGQNQLLQPLKPSPSSDNLYSAFTSDGAISVPSLSAPGQGTSSTNTVGGTVNSQAAQAQPPTMTSSRKGTFTDDLHKLVDNWARDAMNLSGRRGSKGHMNYEGPGMARKFSAPGQLCISMTSNLGGSAPISAASATSLGHFTKSMCPPQQYGFPAPPFGTQWSGTGGPAPQPLGQFQPVGTASLQNFNISNLQKSISNPPGSNLRTT</sequence>
<evidence type="ECO:0000256" key="1">
    <source>
        <dbReference type="ARBA" id="ARBA00001946"/>
    </source>
</evidence>
<evidence type="ECO:0000256" key="6">
    <source>
        <dbReference type="ARBA" id="ARBA00022553"/>
    </source>
</evidence>
<keyword evidence="4" id="KW-0963">Cytoplasm</keyword>
<evidence type="ECO:0000256" key="12">
    <source>
        <dbReference type="ARBA" id="ARBA00048679"/>
    </source>
</evidence>
<dbReference type="Pfam" id="PF12202">
    <property type="entry name" value="OSR1_C"/>
    <property type="match status" value="1"/>
</dbReference>
<evidence type="ECO:0000256" key="7">
    <source>
        <dbReference type="ARBA" id="ARBA00022679"/>
    </source>
</evidence>
<dbReference type="Pfam" id="PF00069">
    <property type="entry name" value="Pkinase"/>
    <property type="match status" value="1"/>
</dbReference>
<comment type="catalytic activity">
    <reaction evidence="11">
        <text>L-threonyl-[protein] + ATP = O-phospho-L-threonyl-[protein] + ADP + H(+)</text>
        <dbReference type="Rhea" id="RHEA:46608"/>
        <dbReference type="Rhea" id="RHEA-COMP:11060"/>
        <dbReference type="Rhea" id="RHEA-COMP:11605"/>
        <dbReference type="ChEBI" id="CHEBI:15378"/>
        <dbReference type="ChEBI" id="CHEBI:30013"/>
        <dbReference type="ChEBI" id="CHEBI:30616"/>
        <dbReference type="ChEBI" id="CHEBI:61977"/>
        <dbReference type="ChEBI" id="CHEBI:456216"/>
        <dbReference type="EC" id="2.7.11.1"/>
    </reaction>
</comment>
<feature type="compositionally biased region" description="Low complexity" evidence="13">
    <location>
        <begin position="710"/>
        <end position="772"/>
    </location>
</feature>
<evidence type="ECO:0000256" key="13">
    <source>
        <dbReference type="SAM" id="MobiDB-lite"/>
    </source>
</evidence>
<keyword evidence="5" id="KW-0723">Serine/threonine-protein kinase</keyword>
<dbReference type="GO" id="GO:0004674">
    <property type="term" value="F:protein serine/threonine kinase activity"/>
    <property type="evidence" value="ECO:0007669"/>
    <property type="project" value="UniProtKB-KW"/>
</dbReference>
<keyword evidence="15" id="KW-1185">Reference proteome</keyword>
<evidence type="ECO:0000313" key="15">
    <source>
        <dbReference type="Proteomes" id="UP000000715"/>
    </source>
</evidence>
<feature type="compositionally biased region" description="Basic residues" evidence="13">
    <location>
        <begin position="849"/>
        <end position="869"/>
    </location>
</feature>
<dbReference type="PROSITE" id="PS50011">
    <property type="entry name" value="PROTEIN_KINASE_DOM"/>
    <property type="match status" value="1"/>
</dbReference>
<dbReference type="Pfam" id="PF24889">
    <property type="entry name" value="CCTL2_WNK"/>
    <property type="match status" value="1"/>
</dbReference>
<evidence type="ECO:0000256" key="3">
    <source>
        <dbReference type="ARBA" id="ARBA00012513"/>
    </source>
</evidence>
<gene>
    <name evidence="16" type="primary">WNK1</name>
</gene>
<dbReference type="SMART" id="SM00220">
    <property type="entry name" value="S_TKc"/>
    <property type="match status" value="1"/>
</dbReference>
<accession>A0A8U0T567</accession>
<dbReference type="InterPro" id="IPR000719">
    <property type="entry name" value="Prot_kinase_dom"/>
</dbReference>
<evidence type="ECO:0000256" key="4">
    <source>
        <dbReference type="ARBA" id="ARBA00022490"/>
    </source>
</evidence>
<dbReference type="PROSITE" id="PS00108">
    <property type="entry name" value="PROTEIN_KINASE_ST"/>
    <property type="match status" value="1"/>
</dbReference>
<dbReference type="PANTHER" id="PTHR13902">
    <property type="entry name" value="SERINE/THREONINE-PROTEIN KINASE WNK WITH NO LYSINE -RELATED"/>
    <property type="match status" value="1"/>
</dbReference>
<feature type="compositionally biased region" description="Basic and acidic residues" evidence="13">
    <location>
        <begin position="1627"/>
        <end position="1640"/>
    </location>
</feature>
<dbReference type="InterPro" id="IPR008271">
    <property type="entry name" value="Ser/Thr_kinase_AS"/>
</dbReference>
<protein>
    <recommendedName>
        <fullName evidence="3">non-specific serine/threonine protein kinase</fullName>
        <ecNumber evidence="3">2.7.11.1</ecNumber>
    </recommendedName>
</protein>
<dbReference type="Gene3D" id="3.30.200.20">
    <property type="entry name" value="Phosphorylase Kinase, domain 1"/>
    <property type="match status" value="1"/>
</dbReference>
<feature type="compositionally biased region" description="Low complexity" evidence="13">
    <location>
        <begin position="1294"/>
        <end position="1310"/>
    </location>
</feature>
<feature type="compositionally biased region" description="Low complexity" evidence="13">
    <location>
        <begin position="1643"/>
        <end position="1661"/>
    </location>
</feature>
<keyword evidence="6" id="KW-0597">Phosphoprotein</keyword>
<feature type="compositionally biased region" description="Polar residues" evidence="13">
    <location>
        <begin position="1897"/>
        <end position="1923"/>
    </location>
</feature>
<feature type="region of interest" description="Disordered" evidence="13">
    <location>
        <begin position="1868"/>
        <end position="2003"/>
    </location>
</feature>
<feature type="region of interest" description="Disordered" evidence="13">
    <location>
        <begin position="1294"/>
        <end position="1314"/>
    </location>
</feature>
<evidence type="ECO:0000256" key="2">
    <source>
        <dbReference type="ARBA" id="ARBA00004496"/>
    </source>
</evidence>
<reference evidence="16" key="1">
    <citation type="submission" date="2025-08" db="UniProtKB">
        <authorList>
            <consortium name="RefSeq"/>
        </authorList>
    </citation>
    <scope>IDENTIFICATION</scope>
    <source>
        <tissue evidence="16">Brain</tissue>
    </source>
</reference>
<feature type="region of interest" description="Disordered" evidence="13">
    <location>
        <begin position="1180"/>
        <end position="1207"/>
    </location>
</feature>
<dbReference type="FunFam" id="3.30.200.20:FF:000494">
    <property type="entry name" value="serine/threonine-protein kinase WNK2 isoform X2"/>
    <property type="match status" value="1"/>
</dbReference>
<dbReference type="EC" id="2.7.11.1" evidence="3"/>
<feature type="region of interest" description="Disordered" evidence="13">
    <location>
        <begin position="572"/>
        <end position="805"/>
    </location>
</feature>
<feature type="compositionally biased region" description="Polar residues" evidence="13">
    <location>
        <begin position="788"/>
        <end position="797"/>
    </location>
</feature>
<dbReference type="OrthoDB" id="4062651at2759"/>
<comment type="cofactor">
    <cofactor evidence="1">
        <name>Mg(2+)</name>
        <dbReference type="ChEBI" id="CHEBI:18420"/>
    </cofactor>
</comment>
<feature type="compositionally biased region" description="Low complexity" evidence="13">
    <location>
        <begin position="617"/>
        <end position="626"/>
    </location>
</feature>
<dbReference type="GeneID" id="101674210"/>
<feature type="compositionally biased region" description="Low complexity" evidence="13">
    <location>
        <begin position="1796"/>
        <end position="1818"/>
    </location>
</feature>
<feature type="region of interest" description="Disordered" evidence="13">
    <location>
        <begin position="138"/>
        <end position="203"/>
    </location>
</feature>
<dbReference type="SUPFAM" id="SSF56112">
    <property type="entry name" value="Protein kinase-like (PK-like)"/>
    <property type="match status" value="1"/>
</dbReference>
<keyword evidence="9 16" id="KW-0418">Kinase</keyword>
<dbReference type="GO" id="GO:0005737">
    <property type="term" value="C:cytoplasm"/>
    <property type="evidence" value="ECO:0007669"/>
    <property type="project" value="UniProtKB-SubCell"/>
</dbReference>
<feature type="compositionally biased region" description="Basic and acidic residues" evidence="13">
    <location>
        <begin position="1721"/>
        <end position="1731"/>
    </location>
</feature>
<keyword evidence="8" id="KW-0547">Nucleotide-binding</keyword>
<dbReference type="Gene3D" id="3.10.20.90">
    <property type="entry name" value="Phosphatidylinositol 3-kinase Catalytic Subunit, Chain A, domain 1"/>
    <property type="match status" value="2"/>
</dbReference>
<dbReference type="InterPro" id="IPR024678">
    <property type="entry name" value="Kinase_OSR1/WNK_CCT"/>
</dbReference>
<feature type="compositionally biased region" description="Low complexity" evidence="13">
    <location>
        <begin position="138"/>
        <end position="160"/>
    </location>
</feature>
<feature type="compositionally biased region" description="Polar residues" evidence="13">
    <location>
        <begin position="638"/>
        <end position="690"/>
    </location>
</feature>
<dbReference type="FunFam" id="3.10.20.90:FF:000007">
    <property type="entry name" value="Serine/threonine-protein kinase WNK1 isoform 1"/>
    <property type="match status" value="1"/>
</dbReference>
<organism evidence="15 16">
    <name type="scientific">Mustela putorius furo</name>
    <name type="common">European domestic ferret</name>
    <name type="synonym">Mustela furo</name>
    <dbReference type="NCBI Taxonomy" id="9669"/>
    <lineage>
        <taxon>Eukaryota</taxon>
        <taxon>Metazoa</taxon>
        <taxon>Chordata</taxon>
        <taxon>Craniata</taxon>
        <taxon>Vertebrata</taxon>
        <taxon>Euteleostomi</taxon>
        <taxon>Mammalia</taxon>
        <taxon>Eutheria</taxon>
        <taxon>Laurasiatheria</taxon>
        <taxon>Carnivora</taxon>
        <taxon>Caniformia</taxon>
        <taxon>Musteloidea</taxon>
        <taxon>Mustelidae</taxon>
        <taxon>Mustelinae</taxon>
        <taxon>Mustela</taxon>
    </lineage>
</organism>
<evidence type="ECO:0000256" key="8">
    <source>
        <dbReference type="ARBA" id="ARBA00022741"/>
    </source>
</evidence>
<feature type="compositionally biased region" description="Low complexity" evidence="13">
    <location>
        <begin position="1971"/>
        <end position="1984"/>
    </location>
</feature>
<keyword evidence="7" id="KW-0808">Transferase</keyword>
<feature type="compositionally biased region" description="Basic and acidic residues" evidence="13">
    <location>
        <begin position="50"/>
        <end position="66"/>
    </location>
</feature>
<feature type="region of interest" description="Disordered" evidence="13">
    <location>
        <begin position="94"/>
        <end position="125"/>
    </location>
</feature>
<evidence type="ECO:0000259" key="14">
    <source>
        <dbReference type="PROSITE" id="PS50011"/>
    </source>
</evidence>
<feature type="compositionally biased region" description="Polar residues" evidence="13">
    <location>
        <begin position="1785"/>
        <end position="1795"/>
    </location>
</feature>
<dbReference type="RefSeq" id="XP_004773782.1">
    <property type="nucleotide sequence ID" value="XM_004773725.3"/>
</dbReference>
<dbReference type="GO" id="GO:0005524">
    <property type="term" value="F:ATP binding"/>
    <property type="evidence" value="ECO:0007669"/>
    <property type="project" value="UniProtKB-KW"/>
</dbReference>
<proteinExistence type="predicted"/>
<dbReference type="FunFam" id="1.10.510.10:FF:000006">
    <property type="entry name" value="Serine/threonine-protein kinase WNK1 isoform 2"/>
    <property type="match status" value="1"/>
</dbReference>